<reference evidence="1 2" key="1">
    <citation type="submission" date="2019-07" db="EMBL/GenBank/DDBJ databases">
        <title>Microlunatus dokdonensis sp. nov. isolated from the rhizospheric soil of the wild plant Elymus tsukushiensis.</title>
        <authorList>
            <person name="Ghim S.-Y."/>
            <person name="Hwang Y.-J."/>
            <person name="Son J.-S."/>
            <person name="Shin J.-H."/>
        </authorList>
    </citation>
    <scope>NUCLEOTIDE SEQUENCE [LARGE SCALE GENOMIC DNA]</scope>
    <source>
        <strain evidence="1 2">KUDC0627</strain>
    </source>
</reference>
<dbReference type="KEGG" id="mik:FOE78_09700"/>
<evidence type="ECO:0000313" key="2">
    <source>
        <dbReference type="Proteomes" id="UP000319263"/>
    </source>
</evidence>
<gene>
    <name evidence="1" type="ORF">FOE78_09700</name>
</gene>
<dbReference type="Proteomes" id="UP000319263">
    <property type="component" value="Chromosome"/>
</dbReference>
<dbReference type="PANTHER" id="PTHR42716">
    <property type="entry name" value="L-ASPARTATE OXIDASE"/>
    <property type="match status" value="1"/>
</dbReference>
<protein>
    <submittedName>
        <fullName evidence="1">FAD-dependent oxidoreductase</fullName>
    </submittedName>
</protein>
<dbReference type="Pfam" id="PF12831">
    <property type="entry name" value="FAD_oxidored"/>
    <property type="match status" value="1"/>
</dbReference>
<dbReference type="InterPro" id="IPR036188">
    <property type="entry name" value="FAD/NAD-bd_sf"/>
</dbReference>
<organism evidence="1 2">
    <name type="scientific">Microlunatus elymi</name>
    <dbReference type="NCBI Taxonomy" id="2596828"/>
    <lineage>
        <taxon>Bacteria</taxon>
        <taxon>Bacillati</taxon>
        <taxon>Actinomycetota</taxon>
        <taxon>Actinomycetes</taxon>
        <taxon>Propionibacteriales</taxon>
        <taxon>Propionibacteriaceae</taxon>
        <taxon>Microlunatus</taxon>
    </lineage>
</organism>
<dbReference type="EMBL" id="CP041692">
    <property type="protein sequence ID" value="QDP96137.1"/>
    <property type="molecule type" value="Genomic_DNA"/>
</dbReference>
<sequence>MEQNTDVLVVGGGLGGVAAALAALRLDRTVVLTEESPWLGGQLTSQAVPPDEHPWIAEQGASRSYRDLRSRIRGYYQRNYPLTDDAAGDPLLNPGGGGVSALCHEPRVAVAAIDELLAPYRSGGQLVVLMQHEPVAADTAGDQVTAVTLRDREAGDETTITAPMIIDATELGDLLELAGVEHVNGAESRDDTGELHAVDGPAQPLDQQSFTWCFALDYLPDGDFTIDKPATYDFWRGYQLDFWPAPMLSWEDVAPTTLQPRSRPIFADPDSARGAVANDLWHYRRIFTIKHHQPGRYVSDVTLVNWPQIDYLEGPLIGVDPQEREKHLEGSRQQSLSFLYWMQTEAPRLDGGAGYRGLRPRGDLLGSHDHLALRPYIRESRRIRAEFTVLEEHVGVEERAAKGLPAGSAEFADSVGVGSYRIDLHPSWGGDNPRRTYVDVSSYPFQVPLGALIPQRVENLLPGNKNIGTTHITNGCYRLHPVEWSIGEAAGALAAYSLNTGHTPRKVRADTELTADFQRLLTDKLGFQLGWPEEIRTHAR</sequence>
<dbReference type="GO" id="GO:0009435">
    <property type="term" value="P:NAD+ biosynthetic process"/>
    <property type="evidence" value="ECO:0007669"/>
    <property type="project" value="InterPro"/>
</dbReference>
<proteinExistence type="predicted"/>
<accession>A0A516PY92</accession>
<dbReference type="PANTHER" id="PTHR42716:SF1">
    <property type="entry name" value="SLL0471 PROTEIN"/>
    <property type="match status" value="1"/>
</dbReference>
<keyword evidence="2" id="KW-1185">Reference proteome</keyword>
<dbReference type="GO" id="GO:0008734">
    <property type="term" value="F:L-aspartate oxidase activity"/>
    <property type="evidence" value="ECO:0007669"/>
    <property type="project" value="InterPro"/>
</dbReference>
<evidence type="ECO:0000313" key="1">
    <source>
        <dbReference type="EMBL" id="QDP96137.1"/>
    </source>
</evidence>
<dbReference type="Gene3D" id="3.50.50.60">
    <property type="entry name" value="FAD/NAD(P)-binding domain"/>
    <property type="match status" value="1"/>
</dbReference>
<dbReference type="AlphaFoldDB" id="A0A516PY92"/>
<dbReference type="SUPFAM" id="SSF51905">
    <property type="entry name" value="FAD/NAD(P)-binding domain"/>
    <property type="match status" value="1"/>
</dbReference>
<dbReference type="InterPro" id="IPR005288">
    <property type="entry name" value="NadB"/>
</dbReference>
<dbReference type="OrthoDB" id="615715at2"/>
<dbReference type="RefSeq" id="WP_143986103.1">
    <property type="nucleotide sequence ID" value="NZ_CP041692.1"/>
</dbReference>
<name>A0A516PY92_9ACTN</name>